<evidence type="ECO:0000313" key="5">
    <source>
        <dbReference type="Proteomes" id="UP000261284"/>
    </source>
</evidence>
<dbReference type="GO" id="GO:0006508">
    <property type="term" value="P:proteolysis"/>
    <property type="evidence" value="ECO:0007669"/>
    <property type="project" value="InterPro"/>
</dbReference>
<feature type="domain" description="Peptidase S9 prolyl oligopeptidase catalytic" evidence="3">
    <location>
        <begin position="758"/>
        <end position="959"/>
    </location>
</feature>
<dbReference type="AlphaFoldDB" id="A0A3E1NHZ3"/>
<evidence type="ECO:0000313" key="4">
    <source>
        <dbReference type="EMBL" id="RFM27563.1"/>
    </source>
</evidence>
<dbReference type="EMBL" id="QTJU01000004">
    <property type="protein sequence ID" value="RFM27563.1"/>
    <property type="molecule type" value="Genomic_DNA"/>
</dbReference>
<protein>
    <submittedName>
        <fullName evidence="4">S9 family peptidase</fullName>
    </submittedName>
</protein>
<sequence>MQLLKQVLFVAALLCCFLFSSAQKKVLDHAVYDQWESFGERIISNNGKYAVYTVNVQEGDSRLVIAQVGASGGFVIPRGYNAAFAGNDGYVVCKIKPPYKDIRDARIKKKKPEDMPKDSLALYNLTTRTLVKIARVKQYKQPEEQGSWLGILLEKALPETPAQPDSATRVAQLARTADSLAHVADSLRKQLAGIQQHGFTANAAKKETNAKSKTEDAAEEGTTLLLKNLLTGEEKTFTLVSDFAFDKNGTALALYSTRKNSDSTSQAHVLWYHLQQATTDTVMVKLHDAHSLAFDEAGTQLAFTAERDSSTKAVQKLFKLWYYKPGMDSATLLADRNTSGVPAGWGISENATLRFSKSGARLFLGTAPILPPKDTTLPEFERAGVDIWNYKDDALQTVQLYNLNRDLKKSYTAVYNWQNHSVIQLADEQFKNIELTDELNGNVFYAATDTGRRVAAQWQGYTFSDVYAIDAATGKRSLVEKNFKGNMYPSATGKYLLLYHDRKRSYTLYNSETHSSTPVVLNTRTPLYDVENDVPDDPNPYGIMGWAKNDSLVYIYDQYNVYAVQPDGKKAAVPVFVQEGKKRVRYVKTDEEEHGIDISKPACFWVYDETTKLSGFSKAVLQQLPARLERISADTVNSSSLVKAKEAGVYLWVKESFSQSPALLISGNRADSVQSMPGWHTTLAAQLYQTNPQQSQYYWGTASLYKWKAYTGKLTEGVLYKPENFDPKKKYPMIVYFYERNNNTLYNYQAPAPTPSRLNIPFFVSRGYIVFVPDIWYTTGHPGKSAYDYIVSGTRALMKEGFVDSTKIGLQGQSWGGYQTAYLITQTNLYAAAWAGAPVVNMFSAYGGIRWESGLNRQFQYEKTQSRIGATIWEKPELYVENSPLFHLQKVKTPLVIMSNDADGAVPWYQGIEFFTAMRRLNKPVWLLNYNGEAHNLVERRNRKDIQIREQEYFDWLLQGAVAPKWITDGVPAVMKGRTWALESSK</sequence>
<dbReference type="PANTHER" id="PTHR42776:SF27">
    <property type="entry name" value="DIPEPTIDYL PEPTIDASE FAMILY MEMBER 6"/>
    <property type="match status" value="1"/>
</dbReference>
<dbReference type="Proteomes" id="UP000261284">
    <property type="component" value="Unassembled WGS sequence"/>
</dbReference>
<feature type="signal peptide" evidence="2">
    <location>
        <begin position="1"/>
        <end position="22"/>
    </location>
</feature>
<reference evidence="4 5" key="1">
    <citation type="submission" date="2018-08" db="EMBL/GenBank/DDBJ databases">
        <title>Chitinophagaceae sp. K23C18032701, a novel bacterium isolated from forest soil.</title>
        <authorList>
            <person name="Wang C."/>
        </authorList>
    </citation>
    <scope>NUCLEOTIDE SEQUENCE [LARGE SCALE GENOMIC DNA]</scope>
    <source>
        <strain evidence="4 5">K23C18032701</strain>
    </source>
</reference>
<dbReference type="PANTHER" id="PTHR42776">
    <property type="entry name" value="SERINE PEPTIDASE S9 FAMILY MEMBER"/>
    <property type="match status" value="1"/>
</dbReference>
<dbReference type="SUPFAM" id="SSF82171">
    <property type="entry name" value="DPP6 N-terminal domain-like"/>
    <property type="match status" value="1"/>
</dbReference>
<gene>
    <name evidence="4" type="ORF">DXN05_12640</name>
</gene>
<dbReference type="SUPFAM" id="SSF53474">
    <property type="entry name" value="alpha/beta-Hydrolases"/>
    <property type="match status" value="1"/>
</dbReference>
<dbReference type="InterPro" id="IPR029058">
    <property type="entry name" value="AB_hydrolase_fold"/>
</dbReference>
<keyword evidence="1" id="KW-0378">Hydrolase</keyword>
<keyword evidence="5" id="KW-1185">Reference proteome</keyword>
<dbReference type="Pfam" id="PF00326">
    <property type="entry name" value="Peptidase_S9"/>
    <property type="match status" value="1"/>
</dbReference>
<proteinExistence type="predicted"/>
<accession>A0A3E1NHZ3</accession>
<evidence type="ECO:0000256" key="1">
    <source>
        <dbReference type="ARBA" id="ARBA00022801"/>
    </source>
</evidence>
<comment type="caution">
    <text evidence="4">The sequence shown here is derived from an EMBL/GenBank/DDBJ whole genome shotgun (WGS) entry which is preliminary data.</text>
</comment>
<dbReference type="RefSeq" id="WP_116847640.1">
    <property type="nucleotide sequence ID" value="NZ_QTJU01000004.1"/>
</dbReference>
<evidence type="ECO:0000259" key="3">
    <source>
        <dbReference type="Pfam" id="PF00326"/>
    </source>
</evidence>
<name>A0A3E1NHZ3_9BACT</name>
<feature type="chain" id="PRO_5017700604" evidence="2">
    <location>
        <begin position="23"/>
        <end position="986"/>
    </location>
</feature>
<dbReference type="OrthoDB" id="9812921at2"/>
<evidence type="ECO:0000256" key="2">
    <source>
        <dbReference type="SAM" id="SignalP"/>
    </source>
</evidence>
<keyword evidence="2" id="KW-0732">Signal</keyword>
<dbReference type="Gene3D" id="3.40.50.1820">
    <property type="entry name" value="alpha/beta hydrolase"/>
    <property type="match status" value="1"/>
</dbReference>
<dbReference type="GO" id="GO:0004252">
    <property type="term" value="F:serine-type endopeptidase activity"/>
    <property type="evidence" value="ECO:0007669"/>
    <property type="project" value="TreeGrafter"/>
</dbReference>
<dbReference type="InterPro" id="IPR001375">
    <property type="entry name" value="Peptidase_S9_cat"/>
</dbReference>
<organism evidence="4 5">
    <name type="scientific">Deminuibacter soli</name>
    <dbReference type="NCBI Taxonomy" id="2291815"/>
    <lineage>
        <taxon>Bacteria</taxon>
        <taxon>Pseudomonadati</taxon>
        <taxon>Bacteroidota</taxon>
        <taxon>Chitinophagia</taxon>
        <taxon>Chitinophagales</taxon>
        <taxon>Chitinophagaceae</taxon>
        <taxon>Deminuibacter</taxon>
    </lineage>
</organism>